<dbReference type="Proteomes" id="UP000199679">
    <property type="component" value="Chromosome I"/>
</dbReference>
<sequence>MKYYLRAKYIFMKKIFSILLLVVSIAQFATAQTITVTGTVKNNLGDILHYAFVQDKQLKYATYTDSLGNFSVSAGPQSKLAISCYGYKDTLVNVDNSAHFDIVLYPKSGEAIASTPTVAAGGTEMSKRASLEEAFSPSTNNANGAGYNLTAGATFPSFSHKDATEGSRYLLSAWSHGYVVNAQDSIIQNHTFYFNYDKMGGGLLLSQDKKSAIEVDKGLVKSFTLVDGANVSYTFERMPDVDPTHYVQILSTGKKYKIFRTVKTKFVKADYTTNGIASTGNNYDSYQDSYEYYVLDLHNNSRQKLDLKKKSIKADFAADADKVNKFLTDHSDDTIDETYLASLGSYMNE</sequence>
<dbReference type="SUPFAM" id="SSF49464">
    <property type="entry name" value="Carboxypeptidase regulatory domain-like"/>
    <property type="match status" value="1"/>
</dbReference>
<keyword evidence="3" id="KW-1185">Reference proteome</keyword>
<feature type="chain" id="PRO_5009270261" description="CarboxypepD_reg-like domain-containing protein" evidence="1">
    <location>
        <begin position="32"/>
        <end position="349"/>
    </location>
</feature>
<proteinExistence type="predicted"/>
<evidence type="ECO:0008006" key="4">
    <source>
        <dbReference type="Google" id="ProtNLM"/>
    </source>
</evidence>
<keyword evidence="1" id="KW-0732">Signal</keyword>
<evidence type="ECO:0000313" key="3">
    <source>
        <dbReference type="Proteomes" id="UP000199679"/>
    </source>
</evidence>
<dbReference type="AlphaFoldDB" id="A0A1H2BQT8"/>
<organism evidence="2 3">
    <name type="scientific">Mucilaginibacter mallensis</name>
    <dbReference type="NCBI Taxonomy" id="652787"/>
    <lineage>
        <taxon>Bacteria</taxon>
        <taxon>Pseudomonadati</taxon>
        <taxon>Bacteroidota</taxon>
        <taxon>Sphingobacteriia</taxon>
        <taxon>Sphingobacteriales</taxon>
        <taxon>Sphingobacteriaceae</taxon>
        <taxon>Mucilaginibacter</taxon>
    </lineage>
</organism>
<evidence type="ECO:0000313" key="2">
    <source>
        <dbReference type="EMBL" id="SDT60665.1"/>
    </source>
</evidence>
<reference evidence="2 3" key="1">
    <citation type="submission" date="2016-10" db="EMBL/GenBank/DDBJ databases">
        <authorList>
            <person name="de Groot N.N."/>
        </authorList>
    </citation>
    <scope>NUCLEOTIDE SEQUENCE [LARGE SCALE GENOMIC DNA]</scope>
    <source>
        <strain evidence="2 3">MP1X4</strain>
    </source>
</reference>
<accession>A0A1H2BQT8</accession>
<gene>
    <name evidence="2" type="ORF">SAMN05216490_4289</name>
</gene>
<name>A0A1H2BQT8_MUCMA</name>
<evidence type="ECO:0000256" key="1">
    <source>
        <dbReference type="SAM" id="SignalP"/>
    </source>
</evidence>
<dbReference type="EMBL" id="LT629740">
    <property type="protein sequence ID" value="SDT60665.1"/>
    <property type="molecule type" value="Genomic_DNA"/>
</dbReference>
<feature type="signal peptide" evidence="1">
    <location>
        <begin position="1"/>
        <end position="31"/>
    </location>
</feature>
<protein>
    <recommendedName>
        <fullName evidence="4">CarboxypepD_reg-like domain-containing protein</fullName>
    </recommendedName>
</protein>
<dbReference type="InterPro" id="IPR008969">
    <property type="entry name" value="CarboxyPept-like_regulatory"/>
</dbReference>
<dbReference type="STRING" id="652787.SAMN05216490_4289"/>